<evidence type="ECO:0000313" key="1">
    <source>
        <dbReference type="EMBL" id="KAK1400908.1"/>
    </source>
</evidence>
<dbReference type="PANTHER" id="PTHR46250">
    <property type="entry name" value="MYB/SANT-LIKE DNA-BINDING DOMAIN PROTEIN-RELATED"/>
    <property type="match status" value="1"/>
</dbReference>
<sequence length="203" mass="23599">MLTIEDEDVWKQICKRDRELRKLRNKPIEWYDDWQRIFGKDRATGEHAETAADILENLDKEQYETEFSCSTGDSHANEGKKKKAKLQDALLASMEKMQDNVQNFLKTTVEQFGVMTQRMAYEHDLAKNRREVYGIINNIGSLTNRNKLVATSKIVEKPADVDLFLSLTEEMREEYVKMKLEEYSKKTTQKTAQKTTQNLGGHA</sequence>
<dbReference type="EMBL" id="JAUIZM010000001">
    <property type="protein sequence ID" value="KAK1400908.1"/>
    <property type="molecule type" value="Genomic_DNA"/>
</dbReference>
<reference evidence="1" key="2">
    <citation type="submission" date="2023-05" db="EMBL/GenBank/DDBJ databases">
        <authorList>
            <person name="Schelkunov M.I."/>
        </authorList>
    </citation>
    <scope>NUCLEOTIDE SEQUENCE</scope>
    <source>
        <strain evidence="1">Hsosn_3</strain>
        <tissue evidence="1">Leaf</tissue>
    </source>
</reference>
<accession>A0AAD8NAW0</accession>
<dbReference type="PANTHER" id="PTHR46250:SF15">
    <property type="entry name" value="OS01G0523800 PROTEIN"/>
    <property type="match status" value="1"/>
</dbReference>
<dbReference type="Proteomes" id="UP001237642">
    <property type="component" value="Unassembled WGS sequence"/>
</dbReference>
<protein>
    <submittedName>
        <fullName evidence="1">Uncharacterized protein</fullName>
    </submittedName>
</protein>
<reference evidence="1" key="1">
    <citation type="submission" date="2023-02" db="EMBL/GenBank/DDBJ databases">
        <title>Genome of toxic invasive species Heracleum sosnowskyi carries increased number of genes despite the absence of recent whole-genome duplications.</title>
        <authorList>
            <person name="Schelkunov M."/>
            <person name="Shtratnikova V."/>
            <person name="Makarenko M."/>
            <person name="Klepikova A."/>
            <person name="Omelchenko D."/>
            <person name="Novikova G."/>
            <person name="Obukhova E."/>
            <person name="Bogdanov V."/>
            <person name="Penin A."/>
            <person name="Logacheva M."/>
        </authorList>
    </citation>
    <scope>NUCLEOTIDE SEQUENCE</scope>
    <source>
        <strain evidence="1">Hsosn_3</strain>
        <tissue evidence="1">Leaf</tissue>
    </source>
</reference>
<gene>
    <name evidence="1" type="ORF">POM88_000513</name>
</gene>
<organism evidence="1 2">
    <name type="scientific">Heracleum sosnowskyi</name>
    <dbReference type="NCBI Taxonomy" id="360622"/>
    <lineage>
        <taxon>Eukaryota</taxon>
        <taxon>Viridiplantae</taxon>
        <taxon>Streptophyta</taxon>
        <taxon>Embryophyta</taxon>
        <taxon>Tracheophyta</taxon>
        <taxon>Spermatophyta</taxon>
        <taxon>Magnoliopsida</taxon>
        <taxon>eudicotyledons</taxon>
        <taxon>Gunneridae</taxon>
        <taxon>Pentapetalae</taxon>
        <taxon>asterids</taxon>
        <taxon>campanulids</taxon>
        <taxon>Apiales</taxon>
        <taxon>Apiaceae</taxon>
        <taxon>Apioideae</taxon>
        <taxon>apioid superclade</taxon>
        <taxon>Tordylieae</taxon>
        <taxon>Tordyliinae</taxon>
        <taxon>Heracleum</taxon>
    </lineage>
</organism>
<proteinExistence type="predicted"/>
<name>A0AAD8NAW0_9APIA</name>
<evidence type="ECO:0000313" key="2">
    <source>
        <dbReference type="Proteomes" id="UP001237642"/>
    </source>
</evidence>
<keyword evidence="2" id="KW-1185">Reference proteome</keyword>
<dbReference type="AlphaFoldDB" id="A0AAD8NAW0"/>
<comment type="caution">
    <text evidence="1">The sequence shown here is derived from an EMBL/GenBank/DDBJ whole genome shotgun (WGS) entry which is preliminary data.</text>
</comment>